<name>A0ABP6PMI2_9ACTN</name>
<dbReference type="Pfam" id="PF13469">
    <property type="entry name" value="Sulfotransfer_3"/>
    <property type="match status" value="1"/>
</dbReference>
<dbReference type="EMBL" id="BAAAVV010000013">
    <property type="protein sequence ID" value="GAA3180958.1"/>
    <property type="molecule type" value="Genomic_DNA"/>
</dbReference>
<keyword evidence="1" id="KW-0808">Transferase</keyword>
<reference evidence="3" key="1">
    <citation type="journal article" date="2019" name="Int. J. Syst. Evol. Microbiol.">
        <title>The Global Catalogue of Microorganisms (GCM) 10K type strain sequencing project: providing services to taxonomists for standard genome sequencing and annotation.</title>
        <authorList>
            <consortium name="The Broad Institute Genomics Platform"/>
            <consortium name="The Broad Institute Genome Sequencing Center for Infectious Disease"/>
            <person name="Wu L."/>
            <person name="Ma J."/>
        </authorList>
    </citation>
    <scope>NUCLEOTIDE SEQUENCE [LARGE SCALE GENOMIC DNA]</scope>
    <source>
        <strain evidence="3">JCM 15614</strain>
    </source>
</reference>
<dbReference type="Proteomes" id="UP001499924">
    <property type="component" value="Unassembled WGS sequence"/>
</dbReference>
<dbReference type="RefSeq" id="WP_344690715.1">
    <property type="nucleotide sequence ID" value="NZ_BAAAVV010000013.1"/>
</dbReference>
<proteinExistence type="predicted"/>
<gene>
    <name evidence="2" type="ORF">GCM10010531_38920</name>
</gene>
<dbReference type="InterPro" id="IPR027417">
    <property type="entry name" value="P-loop_NTPase"/>
</dbReference>
<evidence type="ECO:0000313" key="3">
    <source>
        <dbReference type="Proteomes" id="UP001499924"/>
    </source>
</evidence>
<sequence length="293" mass="32443">MYSSDARSGSVFIIGCGRSGTTLLYELLATHPGFAWPSTWTDRTLRPSLAALNGAFRWSRRGSTSHRGVPRPSEGYRLWDAALGPRQGAADGVLGSADVDEEQARKSRDMADAHRRWSRGAVFLNKNTRNTRRVAALSAIFPDATFIHVLRSPLDVVSSLLAVSWWKDLPLWTRAGEQPGVRSAVEQASMAGELWTREVEVACDSATRLDPDRYFEVRYEQLLQNPRDVVSMTLDRLGLTMSRSTERAVGGLTVLQRRGTYRSRLTLEQQSAAWETASSTARAHGYASDSPSL</sequence>
<dbReference type="InterPro" id="IPR026634">
    <property type="entry name" value="TPST-like"/>
</dbReference>
<keyword evidence="3" id="KW-1185">Reference proteome</keyword>
<organism evidence="2 3">
    <name type="scientific">Blastococcus jejuensis</name>
    <dbReference type="NCBI Taxonomy" id="351224"/>
    <lineage>
        <taxon>Bacteria</taxon>
        <taxon>Bacillati</taxon>
        <taxon>Actinomycetota</taxon>
        <taxon>Actinomycetes</taxon>
        <taxon>Geodermatophilales</taxon>
        <taxon>Geodermatophilaceae</taxon>
        <taxon>Blastococcus</taxon>
    </lineage>
</organism>
<evidence type="ECO:0000313" key="2">
    <source>
        <dbReference type="EMBL" id="GAA3180958.1"/>
    </source>
</evidence>
<comment type="caution">
    <text evidence="2">The sequence shown here is derived from an EMBL/GenBank/DDBJ whole genome shotgun (WGS) entry which is preliminary data.</text>
</comment>
<accession>A0ABP6PMI2</accession>
<evidence type="ECO:0000256" key="1">
    <source>
        <dbReference type="ARBA" id="ARBA00022679"/>
    </source>
</evidence>
<dbReference type="PANTHER" id="PTHR12788">
    <property type="entry name" value="PROTEIN-TYROSINE SULFOTRANSFERASE 2"/>
    <property type="match status" value="1"/>
</dbReference>
<protein>
    <recommendedName>
        <fullName evidence="4">Sulfotransferase family protein</fullName>
    </recommendedName>
</protein>
<dbReference type="Gene3D" id="3.40.50.300">
    <property type="entry name" value="P-loop containing nucleotide triphosphate hydrolases"/>
    <property type="match status" value="1"/>
</dbReference>
<evidence type="ECO:0008006" key="4">
    <source>
        <dbReference type="Google" id="ProtNLM"/>
    </source>
</evidence>
<dbReference type="PANTHER" id="PTHR12788:SF10">
    <property type="entry name" value="PROTEIN-TYROSINE SULFOTRANSFERASE"/>
    <property type="match status" value="1"/>
</dbReference>
<dbReference type="SUPFAM" id="SSF52540">
    <property type="entry name" value="P-loop containing nucleoside triphosphate hydrolases"/>
    <property type="match status" value="1"/>
</dbReference>